<gene>
    <name evidence="1" type="ORF">KBB96_02455</name>
</gene>
<protein>
    <submittedName>
        <fullName evidence="1">Uncharacterized protein</fullName>
    </submittedName>
</protein>
<evidence type="ECO:0000313" key="1">
    <source>
        <dbReference type="EMBL" id="QUE51760.1"/>
    </source>
</evidence>
<evidence type="ECO:0000313" key="2">
    <source>
        <dbReference type="Proteomes" id="UP000676169"/>
    </source>
</evidence>
<dbReference type="RefSeq" id="WP_211631903.1">
    <property type="nucleotide sequence ID" value="NZ_CP073100.1"/>
</dbReference>
<proteinExistence type="predicted"/>
<dbReference type="KEGG" id="lamb:KBB96_02455"/>
<name>A0A975PF89_9BACT</name>
<organism evidence="1 2">
    <name type="scientific">Luteolibacter ambystomatis</name>
    <dbReference type="NCBI Taxonomy" id="2824561"/>
    <lineage>
        <taxon>Bacteria</taxon>
        <taxon>Pseudomonadati</taxon>
        <taxon>Verrucomicrobiota</taxon>
        <taxon>Verrucomicrobiia</taxon>
        <taxon>Verrucomicrobiales</taxon>
        <taxon>Verrucomicrobiaceae</taxon>
        <taxon>Luteolibacter</taxon>
    </lineage>
</organism>
<dbReference type="EMBL" id="CP073100">
    <property type="protein sequence ID" value="QUE51760.1"/>
    <property type="molecule type" value="Genomic_DNA"/>
</dbReference>
<sequence>MKTVIVCFTTRNRGLPHLERLERSNPGKEIMVMYGRDAKPGLDLYRAWSNSDMLIRDWWLETGQTMEFDRAVMLEWDVVCDADVDGVFPAEADLVAKEVVYPGQPWTWWRYRWKLSSRFRKVRCGIIPLAVIAVSRRCLEAVFSDSEVLKLYEKYIFSELRFPTAARACGFEPTPCPALEHVFWDKTDGDGSLPGIWHPVKSPVPAVS</sequence>
<dbReference type="AlphaFoldDB" id="A0A975PF89"/>
<accession>A0A975PF89</accession>
<reference evidence="1" key="1">
    <citation type="submission" date="2021-04" db="EMBL/GenBank/DDBJ databases">
        <title>Luteolibacter sp. 32A isolated from the skin of an Anderson's salamander (Ambystoma andersonii).</title>
        <authorList>
            <person name="Spergser J."/>
            <person name="Busse H.-J."/>
        </authorList>
    </citation>
    <scope>NUCLEOTIDE SEQUENCE</scope>
    <source>
        <strain evidence="1">32A</strain>
    </source>
</reference>
<keyword evidence="2" id="KW-1185">Reference proteome</keyword>
<dbReference type="Proteomes" id="UP000676169">
    <property type="component" value="Chromosome"/>
</dbReference>